<evidence type="ECO:0000313" key="2">
    <source>
        <dbReference type="Proteomes" id="UP000190774"/>
    </source>
</evidence>
<sequence length="233" mass="25814">MSIKVSSEILNASAFPGIQGYHLLMRLLFSAILILLTSSCRADSPELTSASRAQLPTEDKSFATRLCHAALDRTAHTVRYDGSYLRIPYPGGDVPADMGVCTDEIIRSYRALGLDLQKLVHEDMKRSFAAYPKHWGLSKPDSNIDHRRVPNLQVFFKRKGASLPITQKAADYRPGDLITCTVAGKLPHIALVVPAPDGGETPWIVHNIGRGPKLENSLFEYPLTGHYRWHPGQ</sequence>
<organism evidence="1 2">
    <name type="scientific">Prosthecobacter debontii</name>
    <dbReference type="NCBI Taxonomy" id="48467"/>
    <lineage>
        <taxon>Bacteria</taxon>
        <taxon>Pseudomonadati</taxon>
        <taxon>Verrucomicrobiota</taxon>
        <taxon>Verrucomicrobiia</taxon>
        <taxon>Verrucomicrobiales</taxon>
        <taxon>Verrucomicrobiaceae</taxon>
        <taxon>Prosthecobacter</taxon>
    </lineage>
</organism>
<evidence type="ECO:0000313" key="1">
    <source>
        <dbReference type="EMBL" id="SKA99422.1"/>
    </source>
</evidence>
<dbReference type="InterPro" id="IPR009706">
    <property type="entry name" value="DUF1287"/>
</dbReference>
<dbReference type="STRING" id="48467.SAMN02745166_02936"/>
<accession>A0A1T4YC60</accession>
<name>A0A1T4YC60_9BACT</name>
<dbReference type="EMBL" id="FUYE01000009">
    <property type="protein sequence ID" value="SKA99422.1"/>
    <property type="molecule type" value="Genomic_DNA"/>
</dbReference>
<evidence type="ECO:0008006" key="3">
    <source>
        <dbReference type="Google" id="ProtNLM"/>
    </source>
</evidence>
<protein>
    <recommendedName>
        <fullName evidence="3">DUF1287 domain-containing protein</fullName>
    </recommendedName>
</protein>
<reference evidence="2" key="1">
    <citation type="submission" date="2017-02" db="EMBL/GenBank/DDBJ databases">
        <authorList>
            <person name="Varghese N."/>
            <person name="Submissions S."/>
        </authorList>
    </citation>
    <scope>NUCLEOTIDE SEQUENCE [LARGE SCALE GENOMIC DNA]</scope>
    <source>
        <strain evidence="2">ATCC 700200</strain>
    </source>
</reference>
<dbReference type="AlphaFoldDB" id="A0A1T4YC60"/>
<dbReference type="Proteomes" id="UP000190774">
    <property type="component" value="Unassembled WGS sequence"/>
</dbReference>
<dbReference type="PIRSF" id="PIRSF011444">
    <property type="entry name" value="DUF1287"/>
    <property type="match status" value="1"/>
</dbReference>
<keyword evidence="2" id="KW-1185">Reference proteome</keyword>
<dbReference type="Pfam" id="PF06940">
    <property type="entry name" value="DUF1287"/>
    <property type="match status" value="1"/>
</dbReference>
<gene>
    <name evidence="1" type="ORF">SAMN02745166_02936</name>
</gene>
<proteinExistence type="predicted"/>